<sequence>METPTTHRVDGRSIIRAGPNAIDQFTLSSAPSGVTRNARVTKQPNGPRGSANTGRVAVEIISTGNSELTFRSVSRWINSITAQQMFQSTACWTLEESAHQFSSLFRNGIIEFAPGASRPLATSYRPPDLRYFPLLRMQLPPLALIELALTAMPVCRRKNI</sequence>
<evidence type="ECO:0000256" key="1">
    <source>
        <dbReference type="SAM" id="MobiDB-lite"/>
    </source>
</evidence>
<reference evidence="2" key="1">
    <citation type="submission" date="2022-03" db="EMBL/GenBank/DDBJ databases">
        <authorList>
            <person name="Martin H S."/>
        </authorList>
    </citation>
    <scope>NUCLEOTIDE SEQUENCE</scope>
</reference>
<proteinExistence type="predicted"/>
<dbReference type="Proteomes" id="UP000837857">
    <property type="component" value="Chromosome 20"/>
</dbReference>
<evidence type="ECO:0000313" key="2">
    <source>
        <dbReference type="EMBL" id="CAH2051693.1"/>
    </source>
</evidence>
<evidence type="ECO:0000313" key="3">
    <source>
        <dbReference type="Proteomes" id="UP000837857"/>
    </source>
</evidence>
<feature type="compositionally biased region" description="Polar residues" evidence="1">
    <location>
        <begin position="32"/>
        <end position="44"/>
    </location>
</feature>
<feature type="region of interest" description="Disordered" evidence="1">
    <location>
        <begin position="32"/>
        <end position="53"/>
    </location>
</feature>
<dbReference type="EMBL" id="OW152832">
    <property type="protein sequence ID" value="CAH2051693.1"/>
    <property type="molecule type" value="Genomic_DNA"/>
</dbReference>
<feature type="non-terminal residue" evidence="2">
    <location>
        <position position="160"/>
    </location>
</feature>
<accession>A0ABN8ICF8</accession>
<gene>
    <name evidence="2" type="ORF">IPOD504_LOCUS7896</name>
</gene>
<name>A0ABN8ICF8_9NEOP</name>
<organism evidence="2 3">
    <name type="scientific">Iphiclides podalirius</name>
    <name type="common">scarce swallowtail</name>
    <dbReference type="NCBI Taxonomy" id="110791"/>
    <lineage>
        <taxon>Eukaryota</taxon>
        <taxon>Metazoa</taxon>
        <taxon>Ecdysozoa</taxon>
        <taxon>Arthropoda</taxon>
        <taxon>Hexapoda</taxon>
        <taxon>Insecta</taxon>
        <taxon>Pterygota</taxon>
        <taxon>Neoptera</taxon>
        <taxon>Endopterygota</taxon>
        <taxon>Lepidoptera</taxon>
        <taxon>Glossata</taxon>
        <taxon>Ditrysia</taxon>
        <taxon>Papilionoidea</taxon>
        <taxon>Papilionidae</taxon>
        <taxon>Papilioninae</taxon>
        <taxon>Iphiclides</taxon>
    </lineage>
</organism>
<protein>
    <submittedName>
        <fullName evidence="2">Uncharacterized protein</fullName>
    </submittedName>
</protein>
<keyword evidence="3" id="KW-1185">Reference proteome</keyword>